<organism evidence="1 2">
    <name type="scientific">Epichloe festucae (strain Fl1)</name>
    <dbReference type="NCBI Taxonomy" id="877507"/>
    <lineage>
        <taxon>Eukaryota</taxon>
        <taxon>Fungi</taxon>
        <taxon>Dikarya</taxon>
        <taxon>Ascomycota</taxon>
        <taxon>Pezizomycotina</taxon>
        <taxon>Sordariomycetes</taxon>
        <taxon>Hypocreomycetidae</taxon>
        <taxon>Hypocreales</taxon>
        <taxon>Clavicipitaceae</taxon>
        <taxon>Epichloe</taxon>
    </lineage>
</organism>
<dbReference type="EMBL" id="CP031386">
    <property type="protein sequence ID" value="QPG95950.1"/>
    <property type="molecule type" value="Genomic_DNA"/>
</dbReference>
<name>A0A7S9KNN7_EPIFF</name>
<protein>
    <submittedName>
        <fullName evidence="1">Uncharacterized protein</fullName>
    </submittedName>
</protein>
<evidence type="ECO:0000313" key="1">
    <source>
        <dbReference type="EMBL" id="QPG95950.1"/>
    </source>
</evidence>
<proteinExistence type="predicted"/>
<dbReference type="Proteomes" id="UP000594364">
    <property type="component" value="Chromosome 2"/>
</dbReference>
<reference evidence="1 2" key="1">
    <citation type="journal article" date="2018" name="PLoS Genet.">
        <title>Repeat elements organise 3D genome structure and mediate transcription in the filamentous fungus Epichloe festucae.</title>
        <authorList>
            <person name="Winter D.J."/>
            <person name="Ganley A.R.D."/>
            <person name="Young C.A."/>
            <person name="Liachko I."/>
            <person name="Schardl C.L."/>
            <person name="Dupont P.Y."/>
            <person name="Berry D."/>
            <person name="Ram A."/>
            <person name="Scott B."/>
            <person name="Cox M.P."/>
        </authorList>
    </citation>
    <scope>NUCLEOTIDE SEQUENCE [LARGE SCALE GENOMIC DNA]</scope>
    <source>
        <strain evidence="1 2">Fl1</strain>
    </source>
</reference>
<gene>
    <name evidence="1" type="ORF">C2857_002664</name>
</gene>
<evidence type="ECO:0000313" key="2">
    <source>
        <dbReference type="Proteomes" id="UP000594364"/>
    </source>
</evidence>
<sequence>MWIPELSTALSLSGSLAEVGSNGGHICLWPDPVRTLAFSCNPHLKNPLWLPLLFADFSLRNELTSSLSKTGTIYTNRDSRSTRSPEYKGPEHPGLETLFIAALCLFSVTLRLGLVRDSDSFVSVAKIYPFQARPAPGTPQRAKRIRNANPNTRWLCLI</sequence>
<dbReference type="AlphaFoldDB" id="A0A7S9KNN7"/>
<keyword evidence="2" id="KW-1185">Reference proteome</keyword>
<accession>A0A7S9KNN7</accession>